<keyword evidence="2" id="KW-0812">Transmembrane</keyword>
<dbReference type="EMBL" id="JABCRI010000005">
    <property type="protein sequence ID" value="KAF8406011.1"/>
    <property type="molecule type" value="Genomic_DNA"/>
</dbReference>
<comment type="caution">
    <text evidence="4">The sequence shown here is derived from an EMBL/GenBank/DDBJ whole genome shotgun (WGS) entry which is preliminary data.</text>
</comment>
<reference evidence="4 5" key="1">
    <citation type="submission" date="2020-04" db="EMBL/GenBank/DDBJ databases">
        <title>Plant Genome Project.</title>
        <authorList>
            <person name="Zhang R.-G."/>
        </authorList>
    </citation>
    <scope>NUCLEOTIDE SEQUENCE [LARGE SCALE GENOMIC DNA]</scope>
    <source>
        <strain evidence="4">YNK0</strain>
        <tissue evidence="4">Leaf</tissue>
    </source>
</reference>
<organism evidence="4 5">
    <name type="scientific">Tetracentron sinense</name>
    <name type="common">Spur-leaf</name>
    <dbReference type="NCBI Taxonomy" id="13715"/>
    <lineage>
        <taxon>Eukaryota</taxon>
        <taxon>Viridiplantae</taxon>
        <taxon>Streptophyta</taxon>
        <taxon>Embryophyta</taxon>
        <taxon>Tracheophyta</taxon>
        <taxon>Spermatophyta</taxon>
        <taxon>Magnoliopsida</taxon>
        <taxon>Trochodendrales</taxon>
        <taxon>Trochodendraceae</taxon>
        <taxon>Tetracentron</taxon>
    </lineage>
</organism>
<feature type="domain" description="HMA" evidence="3">
    <location>
        <begin position="124"/>
        <end position="198"/>
    </location>
</feature>
<evidence type="ECO:0000313" key="4">
    <source>
        <dbReference type="EMBL" id="KAF8406011.1"/>
    </source>
</evidence>
<dbReference type="SUPFAM" id="SSF55008">
    <property type="entry name" value="HMA, heavy metal-associated domain"/>
    <property type="match status" value="1"/>
</dbReference>
<dbReference type="PROSITE" id="PS50846">
    <property type="entry name" value="HMA_2"/>
    <property type="match status" value="1"/>
</dbReference>
<gene>
    <name evidence="4" type="ORF">HHK36_008091</name>
</gene>
<evidence type="ECO:0000256" key="2">
    <source>
        <dbReference type="SAM" id="Phobius"/>
    </source>
</evidence>
<evidence type="ECO:0000313" key="5">
    <source>
        <dbReference type="Proteomes" id="UP000655225"/>
    </source>
</evidence>
<proteinExistence type="predicted"/>
<dbReference type="Proteomes" id="UP000655225">
    <property type="component" value="Unassembled WGS sequence"/>
</dbReference>
<keyword evidence="5" id="KW-1185">Reference proteome</keyword>
<dbReference type="GO" id="GO:0046872">
    <property type="term" value="F:metal ion binding"/>
    <property type="evidence" value="ECO:0007669"/>
    <property type="project" value="InterPro"/>
</dbReference>
<name>A0A834ZLU1_TETSI</name>
<dbReference type="AlphaFoldDB" id="A0A834ZLU1"/>
<dbReference type="Gene3D" id="3.30.70.100">
    <property type="match status" value="1"/>
</dbReference>
<evidence type="ECO:0000256" key="1">
    <source>
        <dbReference type="SAM" id="MobiDB-lite"/>
    </source>
</evidence>
<dbReference type="OrthoDB" id="689350at2759"/>
<dbReference type="Pfam" id="PF00403">
    <property type="entry name" value="HMA"/>
    <property type="match status" value="1"/>
</dbReference>
<evidence type="ECO:0000259" key="3">
    <source>
        <dbReference type="PROSITE" id="PS50846"/>
    </source>
</evidence>
<dbReference type="FunFam" id="3.30.70.100:FF:000047">
    <property type="entry name" value="Copper-transporting ATPase PAA1, chloroplastic"/>
    <property type="match status" value="1"/>
</dbReference>
<feature type="transmembrane region" description="Helical" evidence="2">
    <location>
        <begin position="237"/>
        <end position="266"/>
    </location>
</feature>
<dbReference type="InterPro" id="IPR006121">
    <property type="entry name" value="HMA_dom"/>
</dbReference>
<dbReference type="InterPro" id="IPR036163">
    <property type="entry name" value="HMA_dom_sf"/>
</dbReference>
<feature type="region of interest" description="Disordered" evidence="1">
    <location>
        <begin position="94"/>
        <end position="118"/>
    </location>
</feature>
<dbReference type="CDD" id="cd00371">
    <property type="entry name" value="HMA"/>
    <property type="match status" value="1"/>
</dbReference>
<accession>A0A834ZLU1</accession>
<sequence>MESTVSAMSFFTLSKALSSSSKPFVPRIHSHFATTHQSQSLQRRFSSGGIRSISHGDFQRSNEFISISWSVTSLRSLYEAVPIPSRLACISNSADSSASDEGGGETRSKSITGDSGEVSAMSPDVITLNVEGMMCGGCEASVKRILESLPQVSSASANHTTATALVWPVAKVEVTLDSQPQLGDILAKHLTNCGFKSNLRDQYQMLQLSEMGKMNSEMRSLECLVLLTIRARPNNMLWIPVYIVSLNTCCAKVFFLFVVDFIVFLLP</sequence>
<keyword evidence="2" id="KW-0472">Membrane</keyword>
<protein>
    <recommendedName>
        <fullName evidence="3">HMA domain-containing protein</fullName>
    </recommendedName>
</protein>
<keyword evidence="2" id="KW-1133">Transmembrane helix</keyword>